<dbReference type="Proteomes" id="UP000694886">
    <property type="component" value="Chromosome 6"/>
</dbReference>
<reference evidence="3" key="2">
    <citation type="submission" date="2025-08" db="UniProtKB">
        <authorList>
            <consortium name="RefSeq"/>
        </authorList>
    </citation>
    <scope>IDENTIFICATION</scope>
</reference>
<protein>
    <submittedName>
        <fullName evidence="3">Uncharacterized protein LOC108662432</fullName>
    </submittedName>
</protein>
<evidence type="ECO:0000259" key="1">
    <source>
        <dbReference type="Pfam" id="PF24626"/>
    </source>
</evidence>
<feature type="domain" description="Tf2-1-like SH3-like" evidence="1">
    <location>
        <begin position="39"/>
        <end position="104"/>
    </location>
</feature>
<gene>
    <name evidence="3" type="primary">LOC108662432</name>
</gene>
<name>A0AB32WKP8_THECC</name>
<dbReference type="Gramene" id="Tc06v2_t005460.1">
    <property type="protein sequence ID" value="Tc06v2_p005460.1"/>
    <property type="gene ID" value="Tc06v2_g005460"/>
</dbReference>
<evidence type="ECO:0000313" key="3">
    <source>
        <dbReference type="RefSeq" id="XP_017978282.1"/>
    </source>
</evidence>
<dbReference type="InterPro" id="IPR056924">
    <property type="entry name" value="SH3_Tf2-1"/>
</dbReference>
<accession>A0AB32WKP8</accession>
<sequence>MVQEAERGVQVIREKMPMAQSHHKSCTNNRCKPLEFEVGDYVFLKISPTKRVKRFGKKGKLSPRYIDSFEVLKRISIVAYHLALPPNLSNVHLVFHVPMLRKYVPNPSHVIWYDEVQLQNGLGYKEQPIAILGRQVNGFTPRILLR</sequence>
<dbReference type="RefSeq" id="XP_017978282.1">
    <property type="nucleotide sequence ID" value="XM_018122793.1"/>
</dbReference>
<proteinExistence type="predicted"/>
<dbReference type="PANTHER" id="PTHR46148">
    <property type="entry name" value="CHROMO DOMAIN-CONTAINING PROTEIN"/>
    <property type="match status" value="1"/>
</dbReference>
<dbReference type="Pfam" id="PF24626">
    <property type="entry name" value="SH3_Tf2-1"/>
    <property type="match status" value="1"/>
</dbReference>
<dbReference type="PANTHER" id="PTHR46148:SF60">
    <property type="entry name" value="CHROMO DOMAIN-CONTAINING PROTEIN"/>
    <property type="match status" value="1"/>
</dbReference>
<evidence type="ECO:0000313" key="2">
    <source>
        <dbReference type="Proteomes" id="UP000694886"/>
    </source>
</evidence>
<reference evidence="2" key="1">
    <citation type="journal article" date="1997" name="Nucleic Acids Res.">
        <title>tRNAscan-SE: a program for improved detection of transfer RNA genes in genomic sequence.</title>
        <authorList>
            <person name="Lowe T.M."/>
            <person name="Eddy S.R."/>
        </authorList>
    </citation>
    <scope>NUCLEOTIDE SEQUENCE [LARGE SCALE GENOMIC DNA]</scope>
    <source>
        <strain evidence="2">r\B97-61/B2</strain>
    </source>
</reference>
<dbReference type="GeneID" id="108662432"/>
<organism evidence="2 3">
    <name type="scientific">Theobroma cacao</name>
    <name type="common">Cacao</name>
    <name type="synonym">Cocoa</name>
    <dbReference type="NCBI Taxonomy" id="3641"/>
    <lineage>
        <taxon>Eukaryota</taxon>
        <taxon>Viridiplantae</taxon>
        <taxon>Streptophyta</taxon>
        <taxon>Embryophyta</taxon>
        <taxon>Tracheophyta</taxon>
        <taxon>Spermatophyta</taxon>
        <taxon>Magnoliopsida</taxon>
        <taxon>eudicotyledons</taxon>
        <taxon>Gunneridae</taxon>
        <taxon>Pentapetalae</taxon>
        <taxon>rosids</taxon>
        <taxon>malvids</taxon>
        <taxon>Malvales</taxon>
        <taxon>Malvaceae</taxon>
        <taxon>Byttnerioideae</taxon>
        <taxon>Theobroma</taxon>
    </lineage>
</organism>
<dbReference type="KEGG" id="tcc:108662432"/>
<dbReference type="AlphaFoldDB" id="A0AB32WKP8"/>